<comment type="caution">
    <text evidence="1">The sequence shown here is derived from an EMBL/GenBank/DDBJ whole genome shotgun (WGS) entry which is preliminary data.</text>
</comment>
<organism evidence="1 2">
    <name type="scientific">Araneus ventricosus</name>
    <name type="common">Orbweaver spider</name>
    <name type="synonym">Epeira ventricosa</name>
    <dbReference type="NCBI Taxonomy" id="182803"/>
    <lineage>
        <taxon>Eukaryota</taxon>
        <taxon>Metazoa</taxon>
        <taxon>Ecdysozoa</taxon>
        <taxon>Arthropoda</taxon>
        <taxon>Chelicerata</taxon>
        <taxon>Arachnida</taxon>
        <taxon>Araneae</taxon>
        <taxon>Araneomorphae</taxon>
        <taxon>Entelegynae</taxon>
        <taxon>Araneoidea</taxon>
        <taxon>Araneidae</taxon>
        <taxon>Araneus</taxon>
    </lineage>
</organism>
<dbReference type="Proteomes" id="UP000499080">
    <property type="component" value="Unassembled WGS sequence"/>
</dbReference>
<sequence>MYRQSILKEHISLIMEPESKFSALIAPTFGTCKCIEQAIGDFVLESKIPIEYSVADGCDGTKVNVGEYGGVISVLENSLDQPLQCMSIAYSYLSITYERIDLPILVDETY</sequence>
<proteinExistence type="predicted"/>
<dbReference type="EMBL" id="BGPR01070216">
    <property type="protein sequence ID" value="GBO43705.1"/>
    <property type="molecule type" value="Genomic_DNA"/>
</dbReference>
<protein>
    <submittedName>
        <fullName evidence="1">Uncharacterized protein</fullName>
    </submittedName>
</protein>
<keyword evidence="2" id="KW-1185">Reference proteome</keyword>
<evidence type="ECO:0000313" key="2">
    <source>
        <dbReference type="Proteomes" id="UP000499080"/>
    </source>
</evidence>
<evidence type="ECO:0000313" key="1">
    <source>
        <dbReference type="EMBL" id="GBO43705.1"/>
    </source>
</evidence>
<name>A0A4Y2X1Z7_ARAVE</name>
<accession>A0A4Y2X1Z7</accession>
<reference evidence="1 2" key="1">
    <citation type="journal article" date="2019" name="Sci. Rep.">
        <title>Orb-weaving spider Araneus ventricosus genome elucidates the spidroin gene catalogue.</title>
        <authorList>
            <person name="Kono N."/>
            <person name="Nakamura H."/>
            <person name="Ohtoshi R."/>
            <person name="Moran D.A.P."/>
            <person name="Shinohara A."/>
            <person name="Yoshida Y."/>
            <person name="Fujiwara M."/>
            <person name="Mori M."/>
            <person name="Tomita M."/>
            <person name="Arakawa K."/>
        </authorList>
    </citation>
    <scope>NUCLEOTIDE SEQUENCE [LARGE SCALE GENOMIC DNA]</scope>
</reference>
<gene>
    <name evidence="1" type="ORF">AVEN_246441_1</name>
</gene>
<dbReference type="AlphaFoldDB" id="A0A4Y2X1Z7"/>